<dbReference type="AlphaFoldDB" id="A0A399FDL3"/>
<keyword evidence="1" id="KW-0175">Coiled coil</keyword>
<accession>A0A399FDL3</accession>
<reference evidence="3 4" key="1">
    <citation type="submission" date="2018-08" db="EMBL/GenBank/DDBJ databases">
        <title>Meiothermus granaticius genome AF-68 sequencing project.</title>
        <authorList>
            <person name="Da Costa M.S."/>
            <person name="Albuquerque L."/>
            <person name="Raposo P."/>
            <person name="Froufe H.J.C."/>
            <person name="Barroso C.S."/>
            <person name="Egas C."/>
        </authorList>
    </citation>
    <scope>NUCLEOTIDE SEQUENCE [LARGE SCALE GENOMIC DNA]</scope>
    <source>
        <strain evidence="3 4">AF-68</strain>
    </source>
</reference>
<dbReference type="OrthoDB" id="27520at2"/>
<evidence type="ECO:0008006" key="5">
    <source>
        <dbReference type="Google" id="ProtNLM"/>
    </source>
</evidence>
<feature type="coiled-coil region" evidence="1">
    <location>
        <begin position="119"/>
        <end position="146"/>
    </location>
</feature>
<evidence type="ECO:0000313" key="3">
    <source>
        <dbReference type="EMBL" id="RIH93112.1"/>
    </source>
</evidence>
<protein>
    <recommendedName>
        <fullName evidence="5">DUF4398 domain-containing protein</fullName>
    </recommendedName>
</protein>
<organism evidence="3 4">
    <name type="scientific">Meiothermus granaticius NBRC 107808</name>
    <dbReference type="NCBI Taxonomy" id="1227551"/>
    <lineage>
        <taxon>Bacteria</taxon>
        <taxon>Thermotogati</taxon>
        <taxon>Deinococcota</taxon>
        <taxon>Deinococci</taxon>
        <taxon>Thermales</taxon>
        <taxon>Thermaceae</taxon>
        <taxon>Meiothermus</taxon>
    </lineage>
</organism>
<feature type="signal peptide" evidence="2">
    <location>
        <begin position="1"/>
        <end position="16"/>
    </location>
</feature>
<evidence type="ECO:0000256" key="1">
    <source>
        <dbReference type="SAM" id="Coils"/>
    </source>
</evidence>
<feature type="chain" id="PRO_5030071955" description="DUF4398 domain-containing protein" evidence="2">
    <location>
        <begin position="17"/>
        <end position="185"/>
    </location>
</feature>
<evidence type="ECO:0000256" key="2">
    <source>
        <dbReference type="SAM" id="SignalP"/>
    </source>
</evidence>
<proteinExistence type="predicted"/>
<keyword evidence="2" id="KW-0732">Signal</keyword>
<dbReference type="EMBL" id="QWLB01000009">
    <property type="protein sequence ID" value="RIH93112.1"/>
    <property type="molecule type" value="Genomic_DNA"/>
</dbReference>
<dbReference type="RefSeq" id="WP_119356424.1">
    <property type="nucleotide sequence ID" value="NZ_BJXM01000018.1"/>
</dbReference>
<comment type="caution">
    <text evidence="3">The sequence shown here is derived from an EMBL/GenBank/DDBJ whole genome shotgun (WGS) entry which is preliminary data.</text>
</comment>
<keyword evidence="4" id="KW-1185">Reference proteome</keyword>
<sequence>MKQLLWMPLVLGLALAQTPPPTPTQSPTQQRLVQQATQGVAKAQATKSYLEGLRLSNIPAWLSQGDALLTQAQSDLQAQRYFAARERADAAKKVYQATLLLNGQTYGRSKREPSTPDRSAKQAYQAQRAQQRVQRLEAELAYYRNNNPAVRNLLSAAKGFQTSQPEVARMLAEAGLDIIKADRGF</sequence>
<dbReference type="Proteomes" id="UP000266178">
    <property type="component" value="Unassembled WGS sequence"/>
</dbReference>
<gene>
    <name evidence="3" type="ORF">Mgrana_00910</name>
</gene>
<evidence type="ECO:0000313" key="4">
    <source>
        <dbReference type="Proteomes" id="UP000266178"/>
    </source>
</evidence>
<name>A0A399FDL3_9DEIN</name>